<proteinExistence type="predicted"/>
<dbReference type="InterPro" id="IPR031875">
    <property type="entry name" value="RecA_dep_nuc"/>
</dbReference>
<sequence length="105" mass="11374">MSKTKAEKRWLDDVASLGCVACRNAGHGPSQSEIHHVRSGSGMAQRAAHNRVLPLCPQHHRACYPTGFHAAPKSWQAEHGSEEQLLAQVVSEVSALRKNTIGRAA</sequence>
<dbReference type="AlphaFoldDB" id="A0A0A7KW20"/>
<dbReference type="Gene3D" id="3.30.40.190">
    <property type="match status" value="1"/>
</dbReference>
<protein>
    <submittedName>
        <fullName evidence="1">Putative phage protein</fullName>
    </submittedName>
</protein>
<evidence type="ECO:0000313" key="1">
    <source>
        <dbReference type="EMBL" id="AIZ49646.1"/>
    </source>
</evidence>
<reference evidence="1" key="1">
    <citation type="submission" date="2014-03" db="EMBL/GenBank/DDBJ databases">
        <authorList>
            <person name="Emond-Rheault J.-G."/>
            <person name="Trudel M.V."/>
            <person name="Vincent A.T."/>
            <person name="Brochu F."/>
            <person name="Boyle B."/>
            <person name="Tanaka K.H."/>
            <person name="Attere S.A."/>
            <person name="Jubinville E."/>
            <person name="Frenette M."/>
            <person name="Derome N."/>
            <person name="Charette S.J."/>
        </authorList>
    </citation>
    <scope>NUCLEOTIDE SEQUENCE</scope>
    <source>
        <strain evidence="1">HER1085</strain>
    </source>
</reference>
<accession>A0A0A7KW20</accession>
<dbReference type="RefSeq" id="WP_043150729.1">
    <property type="nucleotide sequence ID" value="NZ_CDDW01000001.1"/>
</dbReference>
<organism evidence="1">
    <name type="scientific">Aeromonas salmonicida subsp. salmonicida</name>
    <dbReference type="NCBI Taxonomy" id="29491"/>
    <lineage>
        <taxon>Bacteria</taxon>
        <taxon>Pseudomonadati</taxon>
        <taxon>Pseudomonadota</taxon>
        <taxon>Gammaproteobacteria</taxon>
        <taxon>Aeromonadales</taxon>
        <taxon>Aeromonadaceae</taxon>
        <taxon>Aeromonas</taxon>
    </lineage>
</organism>
<dbReference type="Pfam" id="PF16786">
    <property type="entry name" value="RecA_dep_nuc"/>
    <property type="match status" value="1"/>
</dbReference>
<reference evidence="1" key="2">
    <citation type="journal article" date="2015" name="Vet. Microbiol.">
        <title>Variants of a genomic island in Aeromonas salmonicida subsp. salmonicida link isolates with their geographical origins.</title>
        <authorList>
            <person name="Emond-Rheault J.G."/>
            <person name="Vincent A.T."/>
            <person name="Trudel M.V."/>
            <person name="Brochu F."/>
            <person name="Boyle B."/>
            <person name="Tanaka K.H."/>
            <person name="Attere S.A."/>
            <person name="Jubinville E."/>
            <person name="Loch T.P."/>
            <person name="Winters A.D."/>
            <person name="Faisal M."/>
            <person name="Frenette M."/>
            <person name="Derome N."/>
            <person name="Charette S.J."/>
        </authorList>
    </citation>
    <scope>NUCLEOTIDE SEQUENCE</scope>
    <source>
        <strain evidence="1">HER1085</strain>
    </source>
</reference>
<name>A0A0A7KW20_AERSS</name>
<dbReference type="EMBL" id="KJ626179">
    <property type="protein sequence ID" value="AIZ49646.1"/>
    <property type="molecule type" value="Genomic_DNA"/>
</dbReference>